<dbReference type="PANTHER" id="PTHR11921:SF29">
    <property type="entry name" value="SUCCINATE DEHYDROGENASE [UBIQUINONE] IRON-SULFUR SUBUNIT, MITOCHONDRIAL"/>
    <property type="match status" value="1"/>
</dbReference>
<dbReference type="NCBIfam" id="NF004616">
    <property type="entry name" value="PRK05950.1"/>
    <property type="match status" value="1"/>
</dbReference>
<comment type="pathway">
    <text evidence="1">Carbohydrate metabolism; tricarboxylic acid cycle.</text>
</comment>
<dbReference type="InterPro" id="IPR009051">
    <property type="entry name" value="Helical_ferredxn"/>
</dbReference>
<dbReference type="SUPFAM" id="SSF46548">
    <property type="entry name" value="alpha-helical ferredoxin"/>
    <property type="match status" value="1"/>
</dbReference>
<reference evidence="17 18" key="1">
    <citation type="submission" date="2019-11" db="EMBL/GenBank/DDBJ databases">
        <authorList>
            <person name="Cho J.-C."/>
        </authorList>
    </citation>
    <scope>NUCLEOTIDE SEQUENCE [LARGE SCALE GENOMIC DNA]</scope>
    <source>
        <strain evidence="16 17">JH1073</strain>
        <strain evidence="15 18">JH702</strain>
    </source>
</reference>
<accession>A0AAJ5ZGA1</accession>
<dbReference type="GO" id="GO:0009055">
    <property type="term" value="F:electron transfer activity"/>
    <property type="evidence" value="ECO:0007669"/>
    <property type="project" value="InterPro"/>
</dbReference>
<dbReference type="NCBIfam" id="TIGR00384">
    <property type="entry name" value="dhsB"/>
    <property type="match status" value="1"/>
</dbReference>
<dbReference type="AlphaFoldDB" id="A0AAJ5ZGA1"/>
<keyword evidence="5 11" id="KW-0001">2Fe-2S</keyword>
<dbReference type="RefSeq" id="WP_342823241.1">
    <property type="nucleotide sequence ID" value="NZ_CP046146.1"/>
</dbReference>
<organism evidence="16 17">
    <name type="scientific">Candidatus Lucifugimonas marina</name>
    <dbReference type="NCBI Taxonomy" id="3038979"/>
    <lineage>
        <taxon>Bacteria</taxon>
        <taxon>Bacillati</taxon>
        <taxon>Chloroflexota</taxon>
        <taxon>Dehalococcoidia</taxon>
        <taxon>SAR202 cluster</taxon>
        <taxon>Candidatus Lucifugimonadales</taxon>
        <taxon>Candidatus Lucifugimonadaceae</taxon>
        <taxon>Candidatus Lucifugimonas</taxon>
    </lineage>
</organism>
<dbReference type="GO" id="GO:0051538">
    <property type="term" value="F:3 iron, 4 sulfur cluster binding"/>
    <property type="evidence" value="ECO:0007669"/>
    <property type="project" value="UniProtKB-KW"/>
</dbReference>
<dbReference type="PANTHER" id="PTHR11921">
    <property type="entry name" value="SUCCINATE DEHYDROGENASE IRON-SULFUR PROTEIN"/>
    <property type="match status" value="1"/>
</dbReference>
<dbReference type="GO" id="GO:0006099">
    <property type="term" value="P:tricarboxylic acid cycle"/>
    <property type="evidence" value="ECO:0007669"/>
    <property type="project" value="UniProtKB-KW"/>
</dbReference>
<dbReference type="Pfam" id="PF13085">
    <property type="entry name" value="Fer2_3"/>
    <property type="match status" value="1"/>
</dbReference>
<feature type="domain" description="2Fe-2S ferredoxin-type" evidence="13">
    <location>
        <begin position="1"/>
        <end position="95"/>
    </location>
</feature>
<dbReference type="EMBL" id="CP046147">
    <property type="protein sequence ID" value="WFG39491.1"/>
    <property type="molecule type" value="Genomic_DNA"/>
</dbReference>
<keyword evidence="17" id="KW-1185">Reference proteome</keyword>
<dbReference type="SUPFAM" id="SSF54292">
    <property type="entry name" value="2Fe-2S ferredoxin-like"/>
    <property type="match status" value="1"/>
</dbReference>
<evidence type="ECO:0000256" key="1">
    <source>
        <dbReference type="ARBA" id="ARBA00005163"/>
    </source>
</evidence>
<dbReference type="InterPro" id="IPR017900">
    <property type="entry name" value="4Fe4S_Fe_S_CS"/>
</dbReference>
<reference evidence="16" key="2">
    <citation type="journal article" date="2023" name="Nat. Commun.">
        <title>Cultivation of marine bacteria of the SAR202 clade.</title>
        <authorList>
            <person name="Lim Y."/>
            <person name="Seo J.H."/>
            <person name="Giovannoni S.J."/>
            <person name="Kang I."/>
            <person name="Cho J.C."/>
        </authorList>
    </citation>
    <scope>NUCLEOTIDE SEQUENCE</scope>
    <source>
        <strain evidence="16">JH1073</strain>
    </source>
</reference>
<dbReference type="GO" id="GO:0022904">
    <property type="term" value="P:respiratory electron transport chain"/>
    <property type="evidence" value="ECO:0007669"/>
    <property type="project" value="TreeGrafter"/>
</dbReference>
<dbReference type="InterPro" id="IPR025192">
    <property type="entry name" value="Succ_DH/fum_Rdtase_N"/>
</dbReference>
<comment type="catalytic activity">
    <reaction evidence="11">
        <text>a menaquinone + succinate = a menaquinol + fumarate</text>
        <dbReference type="Rhea" id="RHEA:27834"/>
        <dbReference type="Rhea" id="RHEA-COMP:9537"/>
        <dbReference type="Rhea" id="RHEA-COMP:9539"/>
        <dbReference type="ChEBI" id="CHEBI:16374"/>
        <dbReference type="ChEBI" id="CHEBI:18151"/>
        <dbReference type="ChEBI" id="CHEBI:29806"/>
        <dbReference type="ChEBI" id="CHEBI:30031"/>
        <dbReference type="EC" id="1.3.5.1"/>
    </reaction>
</comment>
<feature type="compositionally biased region" description="Basic and acidic residues" evidence="12">
    <location>
        <begin position="299"/>
        <end position="311"/>
    </location>
</feature>
<keyword evidence="4" id="KW-0816">Tricarboxylic acid cycle</keyword>
<dbReference type="EC" id="1.3.5.1" evidence="11"/>
<evidence type="ECO:0000256" key="10">
    <source>
        <dbReference type="ARBA" id="ARBA00023291"/>
    </source>
</evidence>
<dbReference type="Pfam" id="PF13183">
    <property type="entry name" value="Fer4_8"/>
    <property type="match status" value="1"/>
</dbReference>
<dbReference type="PROSITE" id="PS00198">
    <property type="entry name" value="4FE4S_FER_1"/>
    <property type="match status" value="1"/>
</dbReference>
<keyword evidence="8 11" id="KW-0408">Iron</keyword>
<evidence type="ECO:0000259" key="13">
    <source>
        <dbReference type="PROSITE" id="PS51085"/>
    </source>
</evidence>
<dbReference type="Gene3D" id="3.10.20.30">
    <property type="match status" value="1"/>
</dbReference>
<protein>
    <recommendedName>
        <fullName evidence="11">Fumarate reductase iron-sulfur subunit</fullName>
        <ecNumber evidence="11">1.3.5.1</ecNumber>
    </recommendedName>
</protein>
<proteinExistence type="inferred from homology"/>
<sequence length="319" mass="35145">MEVTINLQRFDPETDAPIAKYQEYTIEISEVSTVLDAIIKIHEEIDGTVAMRYSCRSSICGSCAMKINGSAALGCKTRLVEVSEDGGTITVEPVGNLPVVKDLVADFTPFWNKIKSVDPYLKPSGPEPEFERIASNESMTSLLTAQNCIMCGCCVSDCTVLEVDSTFAGPAALAKAWRFTEDPRDAATNERLKILNDTNGGMWDCTRCMKCVEVCPKEVAPMDRIMEIREAAIQAGNTNTPGYRHTESMYNSVKKNGRLDETRLAIDSAGWTNLPRLLDLAPIGIAAMRKGKLPPIRPHKADDNKKIKDIYDNVENEAD</sequence>
<evidence type="ECO:0000256" key="12">
    <source>
        <dbReference type="SAM" id="MobiDB-lite"/>
    </source>
</evidence>
<comment type="cofactor">
    <cofactor evidence="11">
        <name>[4Fe-4S] cluster</name>
        <dbReference type="ChEBI" id="CHEBI:49883"/>
    </cofactor>
    <text evidence="11">Binds 1 [4Fe-4S] cluster.</text>
</comment>
<name>A0AAJ5ZGA1_9CHLR</name>
<feature type="region of interest" description="Disordered" evidence="12">
    <location>
        <begin position="293"/>
        <end position="319"/>
    </location>
</feature>
<evidence type="ECO:0000256" key="9">
    <source>
        <dbReference type="ARBA" id="ARBA00023014"/>
    </source>
</evidence>
<evidence type="ECO:0000313" key="16">
    <source>
        <dbReference type="EMBL" id="WFG39491.1"/>
    </source>
</evidence>
<dbReference type="PROSITE" id="PS51085">
    <property type="entry name" value="2FE2S_FER_2"/>
    <property type="match status" value="1"/>
</dbReference>
<evidence type="ECO:0000256" key="7">
    <source>
        <dbReference type="ARBA" id="ARBA00023002"/>
    </source>
</evidence>
<dbReference type="InterPro" id="IPR004489">
    <property type="entry name" value="Succ_DH/fum_Rdtase_Fe-S"/>
</dbReference>
<keyword evidence="6 11" id="KW-0479">Metal-binding</keyword>
<dbReference type="Proteomes" id="UP001321249">
    <property type="component" value="Unassembled WGS sequence"/>
</dbReference>
<dbReference type="GO" id="GO:0051537">
    <property type="term" value="F:2 iron, 2 sulfur cluster binding"/>
    <property type="evidence" value="ECO:0007669"/>
    <property type="project" value="UniProtKB-KW"/>
</dbReference>
<dbReference type="PROSITE" id="PS51379">
    <property type="entry name" value="4FE4S_FER_2"/>
    <property type="match status" value="1"/>
</dbReference>
<dbReference type="CDD" id="cd00207">
    <property type="entry name" value="fer2"/>
    <property type="match status" value="1"/>
</dbReference>
<evidence type="ECO:0000256" key="3">
    <source>
        <dbReference type="ARBA" id="ARBA00022485"/>
    </source>
</evidence>
<evidence type="ECO:0000313" key="15">
    <source>
        <dbReference type="EMBL" id="MDG0865777.1"/>
    </source>
</evidence>
<feature type="domain" description="4Fe-4S ferredoxin-type" evidence="14">
    <location>
        <begin position="192"/>
        <end position="225"/>
    </location>
</feature>
<dbReference type="EMBL" id="WMBE01000001">
    <property type="protein sequence ID" value="MDG0865777.1"/>
    <property type="molecule type" value="Genomic_DNA"/>
</dbReference>
<dbReference type="Proteomes" id="UP001219901">
    <property type="component" value="Chromosome"/>
</dbReference>
<gene>
    <name evidence="16" type="primary">sdhB</name>
    <name evidence="15" type="ORF">GKO46_01650</name>
    <name evidence="16" type="ORF">GKO48_07620</name>
</gene>
<evidence type="ECO:0000256" key="5">
    <source>
        <dbReference type="ARBA" id="ARBA00022714"/>
    </source>
</evidence>
<comment type="similarity">
    <text evidence="2 11">Belongs to the succinate dehydrogenase/fumarate reductase iron-sulfur protein family.</text>
</comment>
<evidence type="ECO:0000256" key="4">
    <source>
        <dbReference type="ARBA" id="ARBA00022532"/>
    </source>
</evidence>
<dbReference type="InterPro" id="IPR001041">
    <property type="entry name" value="2Fe-2S_ferredoxin-type"/>
</dbReference>
<evidence type="ECO:0000256" key="6">
    <source>
        <dbReference type="ARBA" id="ARBA00022723"/>
    </source>
</evidence>
<dbReference type="InterPro" id="IPR036010">
    <property type="entry name" value="2Fe-2S_ferredoxin-like_sf"/>
</dbReference>
<evidence type="ECO:0000256" key="11">
    <source>
        <dbReference type="RuleBase" id="RU361237"/>
    </source>
</evidence>
<dbReference type="GO" id="GO:0046872">
    <property type="term" value="F:metal ion binding"/>
    <property type="evidence" value="ECO:0007669"/>
    <property type="project" value="UniProtKB-KW"/>
</dbReference>
<evidence type="ECO:0000313" key="17">
    <source>
        <dbReference type="Proteomes" id="UP001219901"/>
    </source>
</evidence>
<dbReference type="InterPro" id="IPR017896">
    <property type="entry name" value="4Fe4S_Fe-S-bd"/>
</dbReference>
<comment type="cofactor">
    <cofactor evidence="11">
        <name>[3Fe-4S] cluster</name>
        <dbReference type="ChEBI" id="CHEBI:21137"/>
    </cofactor>
    <text evidence="11">Binds 1 [3Fe-4S] cluster.</text>
</comment>
<evidence type="ECO:0000259" key="14">
    <source>
        <dbReference type="PROSITE" id="PS51379"/>
    </source>
</evidence>
<evidence type="ECO:0000313" key="18">
    <source>
        <dbReference type="Proteomes" id="UP001321249"/>
    </source>
</evidence>
<evidence type="ECO:0000256" key="2">
    <source>
        <dbReference type="ARBA" id="ARBA00009433"/>
    </source>
</evidence>
<keyword evidence="10 11" id="KW-0003">3Fe-4S</keyword>
<evidence type="ECO:0000256" key="8">
    <source>
        <dbReference type="ARBA" id="ARBA00023004"/>
    </source>
</evidence>
<dbReference type="InterPro" id="IPR012675">
    <property type="entry name" value="Beta-grasp_dom_sf"/>
</dbReference>
<comment type="cofactor">
    <cofactor evidence="11">
        <name>[2Fe-2S] cluster</name>
        <dbReference type="ChEBI" id="CHEBI:190135"/>
    </cofactor>
    <text evidence="11">Binds 1 [2Fe-2S] cluster.</text>
</comment>
<dbReference type="FunFam" id="1.10.1060.10:FF:000003">
    <property type="entry name" value="Succinate dehydrogenase iron-sulfur subunit"/>
    <property type="match status" value="1"/>
</dbReference>
<keyword evidence="7 16" id="KW-0560">Oxidoreductase</keyword>
<dbReference type="GO" id="GO:0008177">
    <property type="term" value="F:succinate dehydrogenase (quinone) activity"/>
    <property type="evidence" value="ECO:0007669"/>
    <property type="project" value="UniProtKB-EC"/>
</dbReference>
<reference evidence="17" key="3">
    <citation type="submission" date="2023-06" db="EMBL/GenBank/DDBJ databases">
        <title>Pangenomics reveal diversification of enzyme families and niche specialization in globally abundant SAR202 bacteria.</title>
        <authorList>
            <person name="Saw J.H.W."/>
        </authorList>
    </citation>
    <scope>NUCLEOTIDE SEQUENCE [LARGE SCALE GENOMIC DNA]</scope>
    <source>
        <strain evidence="17">JH1073</strain>
    </source>
</reference>
<dbReference type="Gene3D" id="1.10.1060.10">
    <property type="entry name" value="Alpha-helical ferredoxin"/>
    <property type="match status" value="1"/>
</dbReference>
<dbReference type="InterPro" id="IPR050573">
    <property type="entry name" value="SDH/FRD_Iron-Sulfur"/>
</dbReference>
<keyword evidence="3 11" id="KW-0004">4Fe-4S</keyword>
<keyword evidence="9 11" id="KW-0411">Iron-sulfur</keyword>
<dbReference type="GO" id="GO:0051539">
    <property type="term" value="F:4 iron, 4 sulfur cluster binding"/>
    <property type="evidence" value="ECO:0007669"/>
    <property type="project" value="UniProtKB-KW"/>
</dbReference>